<dbReference type="OrthoDB" id="9795104at2"/>
<keyword evidence="1" id="KW-1133">Transmembrane helix</keyword>
<proteinExistence type="predicted"/>
<keyword evidence="4" id="KW-1185">Reference proteome</keyword>
<dbReference type="Proteomes" id="UP000321386">
    <property type="component" value="Unassembled WGS sequence"/>
</dbReference>
<dbReference type="Pfam" id="PF09990">
    <property type="entry name" value="DUF2231"/>
    <property type="match status" value="1"/>
</dbReference>
<keyword evidence="1" id="KW-0472">Membrane</keyword>
<name>A0A510UW89_9CELL</name>
<keyword evidence="1" id="KW-0812">Transmembrane</keyword>
<feature type="transmembrane region" description="Helical" evidence="1">
    <location>
        <begin position="132"/>
        <end position="152"/>
    </location>
</feature>
<dbReference type="RefSeq" id="WP_146805344.1">
    <property type="nucleotide sequence ID" value="NZ_BJUA01000003.1"/>
</dbReference>
<feature type="transmembrane region" description="Helical" evidence="1">
    <location>
        <begin position="159"/>
        <end position="178"/>
    </location>
</feature>
<feature type="transmembrane region" description="Helical" evidence="1">
    <location>
        <begin position="99"/>
        <end position="120"/>
    </location>
</feature>
<sequence>MTTDARVPGQDGLERLGAALRDAVARLETTPALDRPAAAARGLAAPLLGAPRVAALLRGAPIGHAAHPLLTDLPIGLWVSSTALDLLAPVAGHRAADRLLGMGVLAVAPTALTGLVDWATTEVRDPAVRRVGVAHAALNVVATTLYGTSWLLRRRGRRTAGVAVALVAGSVLGASGYLGGHMTVVRHAPHSDPVEPESSGAERLAG</sequence>
<evidence type="ECO:0000313" key="4">
    <source>
        <dbReference type="Proteomes" id="UP000321386"/>
    </source>
</evidence>
<dbReference type="EMBL" id="BJUA01000003">
    <property type="protein sequence ID" value="GEK17065.1"/>
    <property type="molecule type" value="Genomic_DNA"/>
</dbReference>
<organism evidence="3 4">
    <name type="scientific">Cellulomonas persica</name>
    <dbReference type="NCBI Taxonomy" id="76861"/>
    <lineage>
        <taxon>Bacteria</taxon>
        <taxon>Bacillati</taxon>
        <taxon>Actinomycetota</taxon>
        <taxon>Actinomycetes</taxon>
        <taxon>Micrococcales</taxon>
        <taxon>Cellulomonadaceae</taxon>
        <taxon>Cellulomonas</taxon>
    </lineage>
</organism>
<evidence type="ECO:0000313" key="3">
    <source>
        <dbReference type="EMBL" id="GEK17065.1"/>
    </source>
</evidence>
<dbReference type="AlphaFoldDB" id="A0A510UW89"/>
<dbReference type="InterPro" id="IPR019251">
    <property type="entry name" value="DUF2231_TM"/>
</dbReference>
<feature type="domain" description="DUF2231" evidence="2">
    <location>
        <begin position="63"/>
        <end position="185"/>
    </location>
</feature>
<evidence type="ECO:0000256" key="1">
    <source>
        <dbReference type="SAM" id="Phobius"/>
    </source>
</evidence>
<gene>
    <name evidence="3" type="ORF">CPE01_07980</name>
</gene>
<reference evidence="3 4" key="1">
    <citation type="submission" date="2019-07" db="EMBL/GenBank/DDBJ databases">
        <title>Whole genome shotgun sequence of Cellulomonas persica NBRC 101101.</title>
        <authorList>
            <person name="Hosoyama A."/>
            <person name="Uohara A."/>
            <person name="Ohji S."/>
            <person name="Ichikawa N."/>
        </authorList>
    </citation>
    <scope>NUCLEOTIDE SEQUENCE [LARGE SCALE GENOMIC DNA]</scope>
    <source>
        <strain evidence="3 4">NBRC 101101</strain>
    </source>
</reference>
<accession>A0A510UW89</accession>
<comment type="caution">
    <text evidence="3">The sequence shown here is derived from an EMBL/GenBank/DDBJ whole genome shotgun (WGS) entry which is preliminary data.</text>
</comment>
<evidence type="ECO:0000259" key="2">
    <source>
        <dbReference type="Pfam" id="PF09990"/>
    </source>
</evidence>
<protein>
    <recommendedName>
        <fullName evidence="2">DUF2231 domain-containing protein</fullName>
    </recommendedName>
</protein>